<reference evidence="1" key="1">
    <citation type="submission" date="2022-11" db="UniProtKB">
        <authorList>
            <consortium name="EnsemblMetazoa"/>
        </authorList>
    </citation>
    <scope>IDENTIFICATION</scope>
</reference>
<dbReference type="RefSeq" id="XP_020909805.2">
    <property type="nucleotide sequence ID" value="XM_021054146.2"/>
</dbReference>
<keyword evidence="2" id="KW-1185">Reference proteome</keyword>
<organism evidence="1 2">
    <name type="scientific">Exaiptasia diaphana</name>
    <name type="common">Tropical sea anemone</name>
    <name type="synonym">Aiptasia pulchella</name>
    <dbReference type="NCBI Taxonomy" id="2652724"/>
    <lineage>
        <taxon>Eukaryota</taxon>
        <taxon>Metazoa</taxon>
        <taxon>Cnidaria</taxon>
        <taxon>Anthozoa</taxon>
        <taxon>Hexacorallia</taxon>
        <taxon>Actiniaria</taxon>
        <taxon>Aiptasiidae</taxon>
        <taxon>Exaiptasia</taxon>
    </lineage>
</organism>
<dbReference type="EnsemblMetazoa" id="XM_021054146.2">
    <property type="protein sequence ID" value="XP_020909805.2"/>
    <property type="gene ID" value="LOC110247688"/>
</dbReference>
<evidence type="ECO:0000313" key="1">
    <source>
        <dbReference type="EnsemblMetazoa" id="XP_020909805.2"/>
    </source>
</evidence>
<dbReference type="Proteomes" id="UP000887567">
    <property type="component" value="Unplaced"/>
</dbReference>
<dbReference type="OrthoDB" id="5981761at2759"/>
<name>A0A913XU37_EXADI</name>
<protein>
    <submittedName>
        <fullName evidence="1">Uncharacterized protein</fullName>
    </submittedName>
</protein>
<dbReference type="GeneID" id="110247688"/>
<dbReference type="AlphaFoldDB" id="A0A913XU37"/>
<dbReference type="KEGG" id="epa:110247688"/>
<sequence length="211" mass="24013">MYVELYGDNTQEDNNMPAMVHLKVRHGSASYFKDGSGNIKQFRQKLSIDTSWRKLVFNRFAITNTDRCNQDSREGNLGSSFCMTMDDPRLEAMCCNFLSDTPCNDALIGAAECQSLFGTYDMEIPINENAECGGSPLPDKNCRDFDISIYTKMNVWFYFMYWSDAYPSSPNDPRCSAEAKKRDDVNHVGAHLKSRLTLTHRPLNTSHRKGT</sequence>
<proteinExistence type="predicted"/>
<accession>A0A913XU37</accession>
<evidence type="ECO:0000313" key="2">
    <source>
        <dbReference type="Proteomes" id="UP000887567"/>
    </source>
</evidence>